<evidence type="ECO:0000259" key="2">
    <source>
        <dbReference type="Pfam" id="PF06054"/>
    </source>
</evidence>
<protein>
    <submittedName>
        <fullName evidence="3">Competence CoiA family protein</fullName>
    </submittedName>
</protein>
<accession>A0ABS0REJ1</accession>
<feature type="compositionally biased region" description="Basic and acidic residues" evidence="1">
    <location>
        <begin position="253"/>
        <end position="280"/>
    </location>
</feature>
<sequence length="469" mass="53991">MPFTALHPDLGRLDATLPDLGGGLQWSQVHKVRPRVPLACPECAWGLHPKVSRYGVRFFCHDPGRPPSCELSNESWEHHMLKLEMAAAIRAAGWYATLEVPAEDGSWRADVMASSVDGTQRMAWEAQLSPITLDDIAARTNRYVGEGIRVCWVSPHEQTPQWISTVPAIRVRPPKERDQDWIVDDGLAGFDFAAGGWVFREAPLSQFVRWALHGQLVPTPVLPRYRRVYRVIDGKRRRFRRSQWWTSLQPVGDQKKHEAMRQRQEAAKAEREAREEEAERRRRALEEQERARRAEEAERLRKQQEEASRPRWEEIHRQWAEEAALRAREKAEEEARLAREQAEREEIQRQVLVTARAWWSRLSSQQKTELFTAVAEYAWRESSLRVEVPQTPVMSSEYAYGVPVYSLGRRRILYGVVRPCPSLVASSPGMQRLHALARSAQEARELVAVMAGGRVTNLDLPEHEQLTMC</sequence>
<feature type="region of interest" description="Disordered" evidence="1">
    <location>
        <begin position="250"/>
        <end position="280"/>
    </location>
</feature>
<evidence type="ECO:0000256" key="1">
    <source>
        <dbReference type="SAM" id="MobiDB-lite"/>
    </source>
</evidence>
<evidence type="ECO:0000313" key="3">
    <source>
        <dbReference type="EMBL" id="MBI0315460.1"/>
    </source>
</evidence>
<gene>
    <name evidence="3" type="ORF">JBF12_21255</name>
</gene>
<proteinExistence type="predicted"/>
<comment type="caution">
    <text evidence="3">The sequence shown here is derived from an EMBL/GenBank/DDBJ whole genome shotgun (WGS) entry which is preliminary data.</text>
</comment>
<feature type="domain" description="Competence protein CoiA nuclease-like" evidence="2">
    <location>
        <begin position="74"/>
        <end position="158"/>
    </location>
</feature>
<dbReference type="EMBL" id="JAEEAQ010000199">
    <property type="protein sequence ID" value="MBI0315460.1"/>
    <property type="molecule type" value="Genomic_DNA"/>
</dbReference>
<dbReference type="InterPro" id="IPR010330">
    <property type="entry name" value="CoiA_nuc"/>
</dbReference>
<reference evidence="3 4" key="1">
    <citation type="submission" date="2020-12" db="EMBL/GenBank/DDBJ databases">
        <authorList>
            <person name="Kusuma A.B."/>
            <person name="Nouioui I."/>
            <person name="Goodfellow M."/>
        </authorList>
    </citation>
    <scope>NUCLEOTIDE SEQUENCE [LARGE SCALE GENOMIC DNA]</scope>
    <source>
        <strain evidence="3 4">DSM 41764</strain>
    </source>
</reference>
<dbReference type="Proteomes" id="UP000638849">
    <property type="component" value="Unassembled WGS sequence"/>
</dbReference>
<dbReference type="Pfam" id="PF06054">
    <property type="entry name" value="CoiA_nuc"/>
    <property type="match status" value="1"/>
</dbReference>
<name>A0ABS0REJ1_9ACTN</name>
<evidence type="ECO:0000313" key="4">
    <source>
        <dbReference type="Proteomes" id="UP000638849"/>
    </source>
</evidence>
<keyword evidence="4" id="KW-1185">Reference proteome</keyword>
<organism evidence="3 4">
    <name type="scientific">Streptomyces javensis</name>
    <dbReference type="NCBI Taxonomy" id="114698"/>
    <lineage>
        <taxon>Bacteria</taxon>
        <taxon>Bacillati</taxon>
        <taxon>Actinomycetota</taxon>
        <taxon>Actinomycetes</taxon>
        <taxon>Kitasatosporales</taxon>
        <taxon>Streptomycetaceae</taxon>
        <taxon>Streptomyces</taxon>
        <taxon>Streptomyces violaceusniger group</taxon>
    </lineage>
</organism>